<organism evidence="2 3">
    <name type="scientific">Carpediemonas membranifera</name>
    <dbReference type="NCBI Taxonomy" id="201153"/>
    <lineage>
        <taxon>Eukaryota</taxon>
        <taxon>Metamonada</taxon>
        <taxon>Carpediemonas-like organisms</taxon>
        <taxon>Carpediemonas</taxon>
    </lineage>
</organism>
<feature type="chain" id="PRO_5035316693" evidence="1">
    <location>
        <begin position="20"/>
        <end position="182"/>
    </location>
</feature>
<dbReference type="EMBL" id="JAHDYR010000012">
    <property type="protein sequence ID" value="KAG9394904.1"/>
    <property type="molecule type" value="Genomic_DNA"/>
</dbReference>
<evidence type="ECO:0000313" key="3">
    <source>
        <dbReference type="Proteomes" id="UP000717585"/>
    </source>
</evidence>
<protein>
    <submittedName>
        <fullName evidence="2">Uncharacterized protein</fullName>
    </submittedName>
</protein>
<reference evidence="2" key="1">
    <citation type="submission" date="2021-05" db="EMBL/GenBank/DDBJ databases">
        <title>A free-living protist that lacks canonical eukaryotic 1 DNA replication and segregation systems.</title>
        <authorList>
            <person name="Salas-Leiva D.E."/>
            <person name="Tromer E.C."/>
            <person name="Curtis B.A."/>
            <person name="Jerlstrom-Hultqvist J."/>
            <person name="Kolisko M."/>
            <person name="Yi Z."/>
            <person name="Salas-Leiva J.S."/>
            <person name="Gallot-Lavallee L."/>
            <person name="Kops G.J.P.L."/>
            <person name="Archibald J.M."/>
            <person name="Simpson A.G.B."/>
            <person name="Roger A.J."/>
        </authorList>
    </citation>
    <scope>NUCLEOTIDE SEQUENCE</scope>
    <source>
        <strain evidence="2">BICM</strain>
    </source>
</reference>
<proteinExistence type="predicted"/>
<evidence type="ECO:0000256" key="1">
    <source>
        <dbReference type="SAM" id="SignalP"/>
    </source>
</evidence>
<sequence>MGFIPLFFSIAVLATFASCTDFTAPVTGDKVLINQVTELKWPLATFVAGSSIEVVATFSNDRFKDLLQDTTLSAARTERGNCFDVDEFLDATEAIYPLNLTLPVDGIQGVMDMISIPYTASDLIDIFLSNVEAIGSSEREVTLQLFACGASSATYESTIILSDARMWSVSIALIVALVALLI</sequence>
<dbReference type="Proteomes" id="UP000717585">
    <property type="component" value="Unassembled WGS sequence"/>
</dbReference>
<comment type="caution">
    <text evidence="2">The sequence shown here is derived from an EMBL/GenBank/DDBJ whole genome shotgun (WGS) entry which is preliminary data.</text>
</comment>
<keyword evidence="3" id="KW-1185">Reference proteome</keyword>
<keyword evidence="1" id="KW-0732">Signal</keyword>
<dbReference type="AlphaFoldDB" id="A0A8J6B7S2"/>
<accession>A0A8J6B7S2</accession>
<feature type="signal peptide" evidence="1">
    <location>
        <begin position="1"/>
        <end position="19"/>
    </location>
</feature>
<name>A0A8J6B7S2_9EUKA</name>
<evidence type="ECO:0000313" key="2">
    <source>
        <dbReference type="EMBL" id="KAG9394904.1"/>
    </source>
</evidence>
<gene>
    <name evidence="2" type="ORF">J8273_0111</name>
</gene>